<dbReference type="SUPFAM" id="SSF47986">
    <property type="entry name" value="DEATH domain"/>
    <property type="match status" value="1"/>
</dbReference>
<dbReference type="SMART" id="SM00114">
    <property type="entry name" value="CARD"/>
    <property type="match status" value="1"/>
</dbReference>
<organism evidence="3 4">
    <name type="scientific">Pleurodeles waltl</name>
    <name type="common">Iberian ribbed newt</name>
    <dbReference type="NCBI Taxonomy" id="8319"/>
    <lineage>
        <taxon>Eukaryota</taxon>
        <taxon>Metazoa</taxon>
        <taxon>Chordata</taxon>
        <taxon>Craniata</taxon>
        <taxon>Vertebrata</taxon>
        <taxon>Euteleostomi</taxon>
        <taxon>Amphibia</taxon>
        <taxon>Batrachia</taxon>
        <taxon>Caudata</taxon>
        <taxon>Salamandroidea</taxon>
        <taxon>Salamandridae</taxon>
        <taxon>Pleurodelinae</taxon>
        <taxon>Pleurodeles</taxon>
    </lineage>
</organism>
<feature type="domain" description="CARD" evidence="2">
    <location>
        <begin position="38"/>
        <end position="115"/>
    </location>
</feature>
<dbReference type="InterPro" id="IPR037939">
    <property type="entry name" value="CRADD"/>
</dbReference>
<evidence type="ECO:0000256" key="1">
    <source>
        <dbReference type="SAM" id="MobiDB-lite"/>
    </source>
</evidence>
<dbReference type="EMBL" id="JANPWB010000014">
    <property type="protein sequence ID" value="KAJ1101545.1"/>
    <property type="molecule type" value="Genomic_DNA"/>
</dbReference>
<proteinExistence type="predicted"/>
<dbReference type="GO" id="GO:0070513">
    <property type="term" value="F:death domain binding"/>
    <property type="evidence" value="ECO:0007669"/>
    <property type="project" value="InterPro"/>
</dbReference>
<reference evidence="3" key="1">
    <citation type="journal article" date="2022" name="bioRxiv">
        <title>Sequencing and chromosome-scale assembly of the giantPleurodeles waltlgenome.</title>
        <authorList>
            <person name="Brown T."/>
            <person name="Elewa A."/>
            <person name="Iarovenko S."/>
            <person name="Subramanian E."/>
            <person name="Araus A.J."/>
            <person name="Petzold A."/>
            <person name="Susuki M."/>
            <person name="Suzuki K.-i.T."/>
            <person name="Hayashi T."/>
            <person name="Toyoda A."/>
            <person name="Oliveira C."/>
            <person name="Osipova E."/>
            <person name="Leigh N.D."/>
            <person name="Simon A."/>
            <person name="Yun M.H."/>
        </authorList>
    </citation>
    <scope>NUCLEOTIDE SEQUENCE</scope>
    <source>
        <strain evidence="3">20211129_DDA</strain>
        <tissue evidence="3">Liver</tissue>
    </source>
</reference>
<evidence type="ECO:0000259" key="2">
    <source>
        <dbReference type="PROSITE" id="PS50209"/>
    </source>
</evidence>
<name>A0AAV7MFG5_PLEWA</name>
<evidence type="ECO:0000313" key="4">
    <source>
        <dbReference type="Proteomes" id="UP001066276"/>
    </source>
</evidence>
<protein>
    <recommendedName>
        <fullName evidence="2">CARD domain-containing protein</fullName>
    </recommendedName>
</protein>
<dbReference type="GO" id="GO:0042981">
    <property type="term" value="P:regulation of apoptotic process"/>
    <property type="evidence" value="ECO:0007669"/>
    <property type="project" value="InterPro"/>
</dbReference>
<comment type="caution">
    <text evidence="3">The sequence shown here is derived from an EMBL/GenBank/DDBJ whole genome shotgun (WGS) entry which is preliminary data.</text>
</comment>
<feature type="compositionally biased region" description="Basic and acidic residues" evidence="1">
    <location>
        <begin position="145"/>
        <end position="167"/>
    </location>
</feature>
<dbReference type="PANTHER" id="PTHR15034">
    <property type="entry name" value="DEATH DOMAIN-CONTAINING PROTEIN CRADD"/>
    <property type="match status" value="1"/>
</dbReference>
<dbReference type="PROSITE" id="PS50209">
    <property type="entry name" value="CARD"/>
    <property type="match status" value="1"/>
</dbReference>
<dbReference type="GO" id="GO:0002020">
    <property type="term" value="F:protease binding"/>
    <property type="evidence" value="ECO:0007669"/>
    <property type="project" value="InterPro"/>
</dbReference>
<dbReference type="AlphaFoldDB" id="A0AAV7MFG5"/>
<dbReference type="Proteomes" id="UP001066276">
    <property type="component" value="Chromosome 10"/>
</dbReference>
<accession>A0AAV7MFG5</accession>
<dbReference type="InterPro" id="IPR011029">
    <property type="entry name" value="DEATH-like_dom_sf"/>
</dbReference>
<dbReference type="InterPro" id="IPR001315">
    <property type="entry name" value="CARD"/>
</dbReference>
<feature type="region of interest" description="Disordered" evidence="1">
    <location>
        <begin position="142"/>
        <end position="187"/>
    </location>
</feature>
<dbReference type="PANTHER" id="PTHR15034:SF5">
    <property type="entry name" value="DEATH DOMAIN-CONTAINING PROTEIN CRADD"/>
    <property type="match status" value="1"/>
</dbReference>
<keyword evidence="4" id="KW-1185">Reference proteome</keyword>
<dbReference type="Gene3D" id="1.10.533.10">
    <property type="entry name" value="Death Domain, Fas"/>
    <property type="match status" value="1"/>
</dbReference>
<sequence>MKVHDTELKPPITFDVTGSSGTGGEVSLLYCTVFRRKMNACHKELLRKHRLQLCAEVLVDGLVVQYLYQEGILTENHLQEISAEVTNQRKTMKLLDILPTRGPRAFAVFLDSLQEFPWSHDITNSLAADTSVARIQPPIQSSVRVKREQGSPEKQVLERRPESRDWGKAGSLAHSSPADISVIGPHA</sequence>
<dbReference type="Pfam" id="PF00619">
    <property type="entry name" value="CARD"/>
    <property type="match status" value="1"/>
</dbReference>
<gene>
    <name evidence="3" type="ORF">NDU88_006612</name>
</gene>
<evidence type="ECO:0000313" key="3">
    <source>
        <dbReference type="EMBL" id="KAJ1101545.1"/>
    </source>
</evidence>